<evidence type="ECO:0000256" key="1">
    <source>
        <dbReference type="ARBA" id="ARBA00006485"/>
    </source>
</evidence>
<dbReference type="CDD" id="cd07843">
    <property type="entry name" value="STKc_CDC2L1"/>
    <property type="match status" value="1"/>
</dbReference>
<comment type="catalytic activity">
    <reaction evidence="9">
        <text>L-threonyl-[protein] + ATP = O-phospho-L-threonyl-[protein] + ADP + H(+)</text>
        <dbReference type="Rhea" id="RHEA:46608"/>
        <dbReference type="Rhea" id="RHEA-COMP:11060"/>
        <dbReference type="Rhea" id="RHEA-COMP:11605"/>
        <dbReference type="ChEBI" id="CHEBI:15378"/>
        <dbReference type="ChEBI" id="CHEBI:30013"/>
        <dbReference type="ChEBI" id="CHEBI:30616"/>
        <dbReference type="ChEBI" id="CHEBI:61977"/>
        <dbReference type="ChEBI" id="CHEBI:456216"/>
        <dbReference type="EC" id="2.7.11.22"/>
    </reaction>
</comment>
<feature type="domain" description="Protein kinase" evidence="12">
    <location>
        <begin position="287"/>
        <end position="577"/>
    </location>
</feature>
<dbReference type="PROSITE" id="PS50011">
    <property type="entry name" value="PROTEIN_KINASE_DOM"/>
    <property type="match status" value="1"/>
</dbReference>
<dbReference type="InterPro" id="IPR000719">
    <property type="entry name" value="Prot_kinase_dom"/>
</dbReference>
<evidence type="ECO:0000256" key="3">
    <source>
        <dbReference type="ARBA" id="ARBA00022527"/>
    </source>
</evidence>
<evidence type="ECO:0000256" key="4">
    <source>
        <dbReference type="ARBA" id="ARBA00022553"/>
    </source>
</evidence>
<dbReference type="GO" id="GO:0004693">
    <property type="term" value="F:cyclin-dependent protein serine/threonine kinase activity"/>
    <property type="evidence" value="ECO:0007669"/>
    <property type="project" value="UniProtKB-EC"/>
</dbReference>
<evidence type="ECO:0000256" key="5">
    <source>
        <dbReference type="ARBA" id="ARBA00022679"/>
    </source>
</evidence>
<dbReference type="InterPro" id="IPR008271">
    <property type="entry name" value="Ser/Thr_kinase_AS"/>
</dbReference>
<feature type="compositionally biased region" description="Low complexity" evidence="11">
    <location>
        <begin position="116"/>
        <end position="132"/>
    </location>
</feature>
<dbReference type="GO" id="GO:0010556">
    <property type="term" value="P:regulation of macromolecule biosynthetic process"/>
    <property type="evidence" value="ECO:0007669"/>
    <property type="project" value="UniProtKB-ARBA"/>
</dbReference>
<dbReference type="FunFam" id="3.30.200.20:FF:000172">
    <property type="entry name" value="cyclin-dependent kinase G-2 isoform X1"/>
    <property type="match status" value="1"/>
</dbReference>
<dbReference type="PANTHER" id="PTHR24056">
    <property type="entry name" value="CELL DIVISION PROTEIN KINASE"/>
    <property type="match status" value="1"/>
</dbReference>
<dbReference type="Proteomes" id="UP001293593">
    <property type="component" value="Unassembled WGS sequence"/>
</dbReference>
<evidence type="ECO:0000313" key="14">
    <source>
        <dbReference type="Proteomes" id="UP001293593"/>
    </source>
</evidence>
<feature type="region of interest" description="Disordered" evidence="11">
    <location>
        <begin position="109"/>
        <end position="147"/>
    </location>
</feature>
<sequence>MAAGRDNVLRRRESYKDRSNKEFDHYGNGSSGVAVHRSCSSRHVSYKNGRRSSDFEDSDPRRIESYGEVVDGENPHEPPEKRRKISPIVWDLAEKEIISSKNGTAHVTSLSPFCPSQQSSHGASGVSSGGAVNTESPADFSSILPQGNSCNEGEYIVQSDKEHVQGWNIKMSRWLSDDYSPRNASADDHMHERETSSPESGELICESSEGKKSRSSRNSAGVDCFCPSSKEDFDSEEKLLVDNMDEDEEHSGSSYVSHPSSNPEDGGLVAMQRNANSIQSCRSVSEFEMIKKINEGTYGIVYKAKDKKTGEIVALKKVKMNMERDGFPVSSLREINILSSFNHPSIVEVKEVAVDDFDGVFMVMEYMECDLKGLIRMMKRPFSIGEIKSLMMKLLKGVKYLHDNWILHRDLKTSNILINKEGKLKICDFGLSRHYGSPLKPYTPLVVTLWYRAPELLLGAKEYSTAIDMWSIGCIMAELVAKSPLFQGKSEIEQLNNIFQTLGTPNEKIWPGVSKLSGFKGNFVKHPHNLLRKKFPVASFIGSPVLSELGFDLLSKLLTYDPEKRISAEAALLHDWFHEAPLPNSDFNIRLPTKRCSD</sequence>
<evidence type="ECO:0000313" key="13">
    <source>
        <dbReference type="EMBL" id="KAK4264488.1"/>
    </source>
</evidence>
<evidence type="ECO:0000256" key="7">
    <source>
        <dbReference type="ARBA" id="ARBA00022777"/>
    </source>
</evidence>
<dbReference type="InterPro" id="IPR011009">
    <property type="entry name" value="Kinase-like_dom_sf"/>
</dbReference>
<reference evidence="13" key="1">
    <citation type="submission" date="2023-10" db="EMBL/GenBank/DDBJ databases">
        <title>Chromosome-level genome of the transformable northern wattle, Acacia crassicarpa.</title>
        <authorList>
            <person name="Massaro I."/>
            <person name="Sinha N.R."/>
            <person name="Poethig S."/>
            <person name="Leichty A.R."/>
        </authorList>
    </citation>
    <scope>NUCLEOTIDE SEQUENCE</scope>
    <source>
        <strain evidence="13">Acra3RX</strain>
        <tissue evidence="13">Leaf</tissue>
    </source>
</reference>
<feature type="region of interest" description="Disordered" evidence="11">
    <location>
        <begin position="177"/>
        <end position="221"/>
    </location>
</feature>
<evidence type="ECO:0000256" key="2">
    <source>
        <dbReference type="ARBA" id="ARBA00012425"/>
    </source>
</evidence>
<protein>
    <recommendedName>
        <fullName evidence="2">cyclin-dependent kinase</fullName>
        <ecNumber evidence="2">2.7.11.22</ecNumber>
    </recommendedName>
</protein>
<organism evidence="13 14">
    <name type="scientific">Acacia crassicarpa</name>
    <name type="common">northern wattle</name>
    <dbReference type="NCBI Taxonomy" id="499986"/>
    <lineage>
        <taxon>Eukaryota</taxon>
        <taxon>Viridiplantae</taxon>
        <taxon>Streptophyta</taxon>
        <taxon>Embryophyta</taxon>
        <taxon>Tracheophyta</taxon>
        <taxon>Spermatophyta</taxon>
        <taxon>Magnoliopsida</taxon>
        <taxon>eudicotyledons</taxon>
        <taxon>Gunneridae</taxon>
        <taxon>Pentapetalae</taxon>
        <taxon>rosids</taxon>
        <taxon>fabids</taxon>
        <taxon>Fabales</taxon>
        <taxon>Fabaceae</taxon>
        <taxon>Caesalpinioideae</taxon>
        <taxon>mimosoid clade</taxon>
        <taxon>Acacieae</taxon>
        <taxon>Acacia</taxon>
    </lineage>
</organism>
<name>A0AAE1MJU3_9FABA</name>
<dbReference type="InterPro" id="IPR045267">
    <property type="entry name" value="CDK11/PITSLRE_STKc"/>
</dbReference>
<comment type="catalytic activity">
    <reaction evidence="10">
        <text>L-seryl-[protein] + ATP = O-phospho-L-seryl-[protein] + ADP + H(+)</text>
        <dbReference type="Rhea" id="RHEA:17989"/>
        <dbReference type="Rhea" id="RHEA-COMP:9863"/>
        <dbReference type="Rhea" id="RHEA-COMP:11604"/>
        <dbReference type="ChEBI" id="CHEBI:15378"/>
        <dbReference type="ChEBI" id="CHEBI:29999"/>
        <dbReference type="ChEBI" id="CHEBI:30616"/>
        <dbReference type="ChEBI" id="CHEBI:83421"/>
        <dbReference type="ChEBI" id="CHEBI:456216"/>
        <dbReference type="EC" id="2.7.11.22"/>
    </reaction>
</comment>
<comment type="caution">
    <text evidence="13">The sequence shown here is derived from an EMBL/GenBank/DDBJ whole genome shotgun (WGS) entry which is preliminary data.</text>
</comment>
<dbReference type="GO" id="GO:0005524">
    <property type="term" value="F:ATP binding"/>
    <property type="evidence" value="ECO:0007669"/>
    <property type="project" value="UniProtKB-KW"/>
</dbReference>
<feature type="compositionally biased region" description="Basic and acidic residues" evidence="11">
    <location>
        <begin position="177"/>
        <end position="196"/>
    </location>
</feature>
<feature type="region of interest" description="Disordered" evidence="11">
    <location>
        <begin position="1"/>
        <end position="86"/>
    </location>
</feature>
<keyword evidence="8" id="KW-0067">ATP-binding</keyword>
<evidence type="ECO:0000256" key="6">
    <source>
        <dbReference type="ARBA" id="ARBA00022741"/>
    </source>
</evidence>
<gene>
    <name evidence="13" type="ORF">QN277_025654</name>
</gene>
<evidence type="ECO:0000256" key="9">
    <source>
        <dbReference type="ARBA" id="ARBA00047811"/>
    </source>
</evidence>
<dbReference type="InterPro" id="IPR050108">
    <property type="entry name" value="CDK"/>
</dbReference>
<keyword evidence="6" id="KW-0547">Nucleotide-binding</keyword>
<accession>A0AAE1MJU3</accession>
<keyword evidence="5" id="KW-0808">Transferase</keyword>
<evidence type="ECO:0000256" key="8">
    <source>
        <dbReference type="ARBA" id="ARBA00022840"/>
    </source>
</evidence>
<proteinExistence type="inferred from homology"/>
<feature type="compositionally biased region" description="Basic and acidic residues" evidence="11">
    <location>
        <begin position="7"/>
        <end position="25"/>
    </location>
</feature>
<dbReference type="PANTHER" id="PTHR24056:SF405">
    <property type="entry name" value="CYCLIN-DEPENDENT KINASE"/>
    <property type="match status" value="1"/>
</dbReference>
<evidence type="ECO:0000256" key="11">
    <source>
        <dbReference type="SAM" id="MobiDB-lite"/>
    </source>
</evidence>
<feature type="compositionally biased region" description="Basic and acidic residues" evidence="11">
    <location>
        <begin position="51"/>
        <end position="65"/>
    </location>
</feature>
<keyword evidence="14" id="KW-1185">Reference proteome</keyword>
<evidence type="ECO:0000259" key="12">
    <source>
        <dbReference type="PROSITE" id="PS50011"/>
    </source>
</evidence>
<dbReference type="SUPFAM" id="SSF56112">
    <property type="entry name" value="Protein kinase-like (PK-like)"/>
    <property type="match status" value="1"/>
</dbReference>
<dbReference type="Gene3D" id="1.10.510.10">
    <property type="entry name" value="Transferase(Phosphotransferase) domain 1"/>
    <property type="match status" value="1"/>
</dbReference>
<dbReference type="GO" id="GO:0005634">
    <property type="term" value="C:nucleus"/>
    <property type="evidence" value="ECO:0007669"/>
    <property type="project" value="TreeGrafter"/>
</dbReference>
<dbReference type="GO" id="GO:0007346">
    <property type="term" value="P:regulation of mitotic cell cycle"/>
    <property type="evidence" value="ECO:0007669"/>
    <property type="project" value="TreeGrafter"/>
</dbReference>
<keyword evidence="4" id="KW-0597">Phosphoprotein</keyword>
<evidence type="ECO:0000256" key="10">
    <source>
        <dbReference type="ARBA" id="ARBA00048367"/>
    </source>
</evidence>
<dbReference type="Pfam" id="PF00069">
    <property type="entry name" value="Pkinase"/>
    <property type="match status" value="1"/>
</dbReference>
<keyword evidence="7" id="KW-0418">Kinase</keyword>
<dbReference type="EC" id="2.7.11.22" evidence="2"/>
<dbReference type="AlphaFoldDB" id="A0AAE1MJU3"/>
<dbReference type="Gene3D" id="3.30.200.20">
    <property type="entry name" value="Phosphorylase Kinase, domain 1"/>
    <property type="match status" value="1"/>
</dbReference>
<keyword evidence="3" id="KW-0723">Serine/threonine-protein kinase</keyword>
<comment type="similarity">
    <text evidence="1">Belongs to the protein kinase superfamily. CMGC Ser/Thr protein kinase family. CDC2/CDKX subfamily.</text>
</comment>
<dbReference type="SMART" id="SM00220">
    <property type="entry name" value="S_TKc"/>
    <property type="match status" value="1"/>
</dbReference>
<dbReference type="FunFam" id="1.10.510.10:FF:000211">
    <property type="entry name" value="Cyclin-dependent kinase G-2"/>
    <property type="match status" value="1"/>
</dbReference>
<dbReference type="GO" id="GO:0080090">
    <property type="term" value="P:regulation of primary metabolic process"/>
    <property type="evidence" value="ECO:0007669"/>
    <property type="project" value="UniProtKB-ARBA"/>
</dbReference>
<dbReference type="EMBL" id="JAWXYG010000008">
    <property type="protein sequence ID" value="KAK4264488.1"/>
    <property type="molecule type" value="Genomic_DNA"/>
</dbReference>
<dbReference type="PROSITE" id="PS00108">
    <property type="entry name" value="PROTEIN_KINASE_ST"/>
    <property type="match status" value="1"/>
</dbReference>